<proteinExistence type="predicted"/>
<dbReference type="GO" id="GO:0000981">
    <property type="term" value="F:DNA-binding transcription factor activity, RNA polymerase II-specific"/>
    <property type="evidence" value="ECO:0007669"/>
    <property type="project" value="InterPro"/>
</dbReference>
<protein>
    <recommendedName>
        <fullName evidence="6">Zn(2)-C6 fungal-type domain-containing protein</fullName>
    </recommendedName>
</protein>
<dbReference type="SUPFAM" id="SSF57701">
    <property type="entry name" value="Zn2/Cys6 DNA-binding domain"/>
    <property type="match status" value="1"/>
</dbReference>
<evidence type="ECO:0000259" key="6">
    <source>
        <dbReference type="PROSITE" id="PS50048"/>
    </source>
</evidence>
<dbReference type="AlphaFoldDB" id="A0A9P8ZWQ4"/>
<dbReference type="GO" id="GO:0008270">
    <property type="term" value="F:zinc ion binding"/>
    <property type="evidence" value="ECO:0007669"/>
    <property type="project" value="InterPro"/>
</dbReference>
<keyword evidence="5" id="KW-0539">Nucleus</keyword>
<keyword evidence="4" id="KW-0804">Transcription</keyword>
<gene>
    <name evidence="7" type="ORF">BKA67DRAFT_569045</name>
</gene>
<dbReference type="GeneID" id="70131962"/>
<evidence type="ECO:0000256" key="5">
    <source>
        <dbReference type="ARBA" id="ARBA00023242"/>
    </source>
</evidence>
<dbReference type="Proteomes" id="UP000758603">
    <property type="component" value="Unassembled WGS sequence"/>
</dbReference>
<dbReference type="SMART" id="SM00066">
    <property type="entry name" value="GAL4"/>
    <property type="match status" value="1"/>
</dbReference>
<evidence type="ECO:0000313" key="7">
    <source>
        <dbReference type="EMBL" id="KAH6653266.1"/>
    </source>
</evidence>
<dbReference type="PROSITE" id="PS50048">
    <property type="entry name" value="ZN2_CY6_FUNGAL_2"/>
    <property type="match status" value="1"/>
</dbReference>
<keyword evidence="3" id="KW-0805">Transcription regulation</keyword>
<sequence>MKGGRYASSRRKACHQCSTAKAKCERRAGRCTRCTQRGLACSYSHNTSPSTSGARDRSTALAARSSILTPRMTSPVECALLVPEREGFLRATLGGTTTGRDLGAESNLVGTPSTPLGAYSPATISSTALPGGFSRHAQDERLDNTIRAAVQPEALDFTGLELLCLINVDEMSSRWLNPYVPVPGQKVKEYPANIEAFIRRILGSYASIAVRGRAVPPFVHSSQTATVSVEPPLSTCLSLIRVCERLLPGSEAAAADVLQREMRSIYEQHDSLDDLASLAALQSYLIYALVQLYRLGGNIPSQTTRRDFISLQDLACASSRRGLVCAAEQRRARPRWEEWIVAEAKRRTLYVTNLLDGVISAQEGLPTFYGFELRGLPAPAGKALWEARSRRDWEMAYTMHLADWPGGGLRVDELWPRPPGLGGEELARRRVRVDRWLEDVDEFGTMIYAVSSSTHDA</sequence>
<feature type="domain" description="Zn(2)-C6 fungal-type" evidence="6">
    <location>
        <begin position="13"/>
        <end position="43"/>
    </location>
</feature>
<keyword evidence="8" id="KW-1185">Reference proteome</keyword>
<dbReference type="CDD" id="cd00067">
    <property type="entry name" value="GAL4"/>
    <property type="match status" value="1"/>
</dbReference>
<evidence type="ECO:0000313" key="8">
    <source>
        <dbReference type="Proteomes" id="UP000758603"/>
    </source>
</evidence>
<dbReference type="Pfam" id="PF00172">
    <property type="entry name" value="Zn_clus"/>
    <property type="match status" value="1"/>
</dbReference>
<evidence type="ECO:0000256" key="3">
    <source>
        <dbReference type="ARBA" id="ARBA00023015"/>
    </source>
</evidence>
<accession>A0A9P8ZWQ4</accession>
<organism evidence="7 8">
    <name type="scientific">Truncatella angustata</name>
    <dbReference type="NCBI Taxonomy" id="152316"/>
    <lineage>
        <taxon>Eukaryota</taxon>
        <taxon>Fungi</taxon>
        <taxon>Dikarya</taxon>
        <taxon>Ascomycota</taxon>
        <taxon>Pezizomycotina</taxon>
        <taxon>Sordariomycetes</taxon>
        <taxon>Xylariomycetidae</taxon>
        <taxon>Amphisphaeriales</taxon>
        <taxon>Sporocadaceae</taxon>
        <taxon>Truncatella</taxon>
    </lineage>
</organism>
<evidence type="ECO:0000256" key="4">
    <source>
        <dbReference type="ARBA" id="ARBA00023163"/>
    </source>
</evidence>
<evidence type="ECO:0000256" key="2">
    <source>
        <dbReference type="ARBA" id="ARBA00022833"/>
    </source>
</evidence>
<dbReference type="PANTHER" id="PTHR47660">
    <property type="entry name" value="TRANSCRIPTION FACTOR WITH C2H2 AND ZN(2)-CYS(6) DNA BINDING DOMAIN (EUROFUNG)-RELATED-RELATED"/>
    <property type="match status" value="1"/>
</dbReference>
<dbReference type="RefSeq" id="XP_045957543.1">
    <property type="nucleotide sequence ID" value="XM_046103070.1"/>
</dbReference>
<dbReference type="OrthoDB" id="2441642at2759"/>
<dbReference type="PROSITE" id="PS00463">
    <property type="entry name" value="ZN2_CY6_FUNGAL_1"/>
    <property type="match status" value="1"/>
</dbReference>
<keyword evidence="2" id="KW-0862">Zinc</keyword>
<keyword evidence="1" id="KW-0479">Metal-binding</keyword>
<dbReference type="InterPro" id="IPR036864">
    <property type="entry name" value="Zn2-C6_fun-type_DNA-bd_sf"/>
</dbReference>
<name>A0A9P8ZWQ4_9PEZI</name>
<comment type="caution">
    <text evidence="7">The sequence shown here is derived from an EMBL/GenBank/DDBJ whole genome shotgun (WGS) entry which is preliminary data.</text>
</comment>
<reference evidence="7" key="1">
    <citation type="journal article" date="2021" name="Nat. Commun.">
        <title>Genetic determinants of endophytism in the Arabidopsis root mycobiome.</title>
        <authorList>
            <person name="Mesny F."/>
            <person name="Miyauchi S."/>
            <person name="Thiergart T."/>
            <person name="Pickel B."/>
            <person name="Atanasova L."/>
            <person name="Karlsson M."/>
            <person name="Huettel B."/>
            <person name="Barry K.W."/>
            <person name="Haridas S."/>
            <person name="Chen C."/>
            <person name="Bauer D."/>
            <person name="Andreopoulos W."/>
            <person name="Pangilinan J."/>
            <person name="LaButti K."/>
            <person name="Riley R."/>
            <person name="Lipzen A."/>
            <person name="Clum A."/>
            <person name="Drula E."/>
            <person name="Henrissat B."/>
            <person name="Kohler A."/>
            <person name="Grigoriev I.V."/>
            <person name="Martin F.M."/>
            <person name="Hacquard S."/>
        </authorList>
    </citation>
    <scope>NUCLEOTIDE SEQUENCE</scope>
    <source>
        <strain evidence="7">MPI-SDFR-AT-0073</strain>
    </source>
</reference>
<dbReference type="PANTHER" id="PTHR47660:SF3">
    <property type="entry name" value="FINGER DOMAIN PROTEIN, PUTATIVE (AFU_ORTHOLOGUE AFUA_4G03310)-RELATED"/>
    <property type="match status" value="1"/>
</dbReference>
<dbReference type="EMBL" id="JAGPXC010000005">
    <property type="protein sequence ID" value="KAH6653266.1"/>
    <property type="molecule type" value="Genomic_DNA"/>
</dbReference>
<dbReference type="Gene3D" id="4.10.240.10">
    <property type="entry name" value="Zn(2)-C6 fungal-type DNA-binding domain"/>
    <property type="match status" value="1"/>
</dbReference>
<evidence type="ECO:0000256" key="1">
    <source>
        <dbReference type="ARBA" id="ARBA00022723"/>
    </source>
</evidence>
<dbReference type="InterPro" id="IPR001138">
    <property type="entry name" value="Zn2Cys6_DnaBD"/>
</dbReference>